<proteinExistence type="predicted"/>
<dbReference type="CDD" id="cd00303">
    <property type="entry name" value="retropepsin_like"/>
    <property type="match status" value="1"/>
</dbReference>
<organism evidence="1">
    <name type="scientific">Sesamum radiatum</name>
    <name type="common">Black benniseed</name>
    <dbReference type="NCBI Taxonomy" id="300843"/>
    <lineage>
        <taxon>Eukaryota</taxon>
        <taxon>Viridiplantae</taxon>
        <taxon>Streptophyta</taxon>
        <taxon>Embryophyta</taxon>
        <taxon>Tracheophyta</taxon>
        <taxon>Spermatophyta</taxon>
        <taxon>Magnoliopsida</taxon>
        <taxon>eudicotyledons</taxon>
        <taxon>Gunneridae</taxon>
        <taxon>Pentapetalae</taxon>
        <taxon>asterids</taxon>
        <taxon>lamiids</taxon>
        <taxon>Lamiales</taxon>
        <taxon>Pedaliaceae</taxon>
        <taxon>Sesamum</taxon>
    </lineage>
</organism>
<dbReference type="PANTHER" id="PTHR33240:SF17">
    <property type="entry name" value="EUKARYOTIC PEPTIDE CHAIN RELEASE FACTOR GTP-BINDING SUBUNIT-LIKE"/>
    <property type="match status" value="1"/>
</dbReference>
<reference evidence="1" key="1">
    <citation type="submission" date="2020-06" db="EMBL/GenBank/DDBJ databases">
        <authorList>
            <person name="Li T."/>
            <person name="Hu X."/>
            <person name="Zhang T."/>
            <person name="Song X."/>
            <person name="Zhang H."/>
            <person name="Dai N."/>
            <person name="Sheng W."/>
            <person name="Hou X."/>
            <person name="Wei L."/>
        </authorList>
    </citation>
    <scope>NUCLEOTIDE SEQUENCE</scope>
    <source>
        <strain evidence="1">G02</strain>
        <tissue evidence="1">Leaf</tissue>
    </source>
</reference>
<dbReference type="Gene3D" id="2.40.70.10">
    <property type="entry name" value="Acid Proteases"/>
    <property type="match status" value="1"/>
</dbReference>
<dbReference type="PANTHER" id="PTHR33240">
    <property type="entry name" value="OS08G0508500 PROTEIN"/>
    <property type="match status" value="1"/>
</dbReference>
<accession>A0AAW2UB30</accession>
<comment type="caution">
    <text evidence="1">The sequence shown here is derived from an EMBL/GenBank/DDBJ whole genome shotgun (WGS) entry which is preliminary data.</text>
</comment>
<dbReference type="InterPro" id="IPR021109">
    <property type="entry name" value="Peptidase_aspartic_dom_sf"/>
</dbReference>
<dbReference type="AlphaFoldDB" id="A0AAW2UB30"/>
<reference evidence="1" key="2">
    <citation type="journal article" date="2024" name="Plant">
        <title>Genomic evolution and insights into agronomic trait innovations of Sesamum species.</title>
        <authorList>
            <person name="Miao H."/>
            <person name="Wang L."/>
            <person name="Qu L."/>
            <person name="Liu H."/>
            <person name="Sun Y."/>
            <person name="Le M."/>
            <person name="Wang Q."/>
            <person name="Wei S."/>
            <person name="Zheng Y."/>
            <person name="Lin W."/>
            <person name="Duan Y."/>
            <person name="Cao H."/>
            <person name="Xiong S."/>
            <person name="Wang X."/>
            <person name="Wei L."/>
            <person name="Li C."/>
            <person name="Ma Q."/>
            <person name="Ju M."/>
            <person name="Zhao R."/>
            <person name="Li G."/>
            <person name="Mu C."/>
            <person name="Tian Q."/>
            <person name="Mei H."/>
            <person name="Zhang T."/>
            <person name="Gao T."/>
            <person name="Zhang H."/>
        </authorList>
    </citation>
    <scope>NUCLEOTIDE SEQUENCE</scope>
    <source>
        <strain evidence="1">G02</strain>
    </source>
</reference>
<dbReference type="EMBL" id="JACGWJ010000006">
    <property type="protein sequence ID" value="KAL0413597.1"/>
    <property type="molecule type" value="Genomic_DNA"/>
</dbReference>
<sequence>MIRWLRMDIANFTVHKVLVDNGSFTDIIFKDVLRKMGFDVASVDLVQNPLVGFRGSKVTSLGTIELPISIGELKQKTMMVKFLVVDTPFAYNVILGRLGLNSFRR</sequence>
<evidence type="ECO:0000313" key="1">
    <source>
        <dbReference type="EMBL" id="KAL0413597.1"/>
    </source>
</evidence>
<gene>
    <name evidence="1" type="ORF">Sradi_1561400</name>
</gene>
<protein>
    <submittedName>
        <fullName evidence="1">Uncharacterized protein</fullName>
    </submittedName>
</protein>
<name>A0AAW2UB30_SESRA</name>